<proteinExistence type="predicted"/>
<gene>
    <name evidence="5" type="ORF">GCM10010345_43180</name>
</gene>
<evidence type="ECO:0000256" key="2">
    <source>
        <dbReference type="ARBA" id="ARBA00022450"/>
    </source>
</evidence>
<dbReference type="SMART" id="SM01294">
    <property type="entry name" value="PKS_PP_betabranch"/>
    <property type="match status" value="1"/>
</dbReference>
<dbReference type="InterPro" id="IPR020806">
    <property type="entry name" value="PKS_PP-bd"/>
</dbReference>
<organism evidence="5 6">
    <name type="scientific">Streptomyces canarius</name>
    <dbReference type="NCBI Taxonomy" id="285453"/>
    <lineage>
        <taxon>Bacteria</taxon>
        <taxon>Bacillati</taxon>
        <taxon>Actinomycetota</taxon>
        <taxon>Actinomycetes</taxon>
        <taxon>Kitasatosporales</taxon>
        <taxon>Streptomycetaceae</taxon>
        <taxon>Streptomyces</taxon>
    </lineage>
</organism>
<dbReference type="PANTHER" id="PTHR45527">
    <property type="entry name" value="NONRIBOSOMAL PEPTIDE SYNTHETASE"/>
    <property type="match status" value="1"/>
</dbReference>
<dbReference type="PROSITE" id="PS50075">
    <property type="entry name" value="CARRIER"/>
    <property type="match status" value="1"/>
</dbReference>
<comment type="cofactor">
    <cofactor evidence="1">
        <name>pantetheine 4'-phosphate</name>
        <dbReference type="ChEBI" id="CHEBI:47942"/>
    </cofactor>
</comment>
<dbReference type="InterPro" id="IPR001242">
    <property type="entry name" value="Condensation_dom"/>
</dbReference>
<sequence length="531" mass="58327">MDLRPTDSSVTHETIRAAVRAALTESTHQVDPAQIDDRTDFFAIGLDSMAVASMVARLQERLGFDIPLAAVFEHSNIGDLVVFLDDLKRVEAPPPPRPAELGEYFLAPMMTNHLARRMGPDWERTPVPTWAAVELPAGTMDADVLRSALDTLVQRHEALRVSLHRSGDVILARLDPAASIPLEVVDAPDADDRELDRMVLRLRERLFDRTKAPLAAVTLIRNADVDLLCMVIDHSLSDLLSLRMLLLEIGRLCAGLPLADPAGLTLSQWCSIERQVLADAGKSAAEFWSEMLAPHWPATETAAGLGAAPDRWAHRGFEVGAESRRRLLERAAAEGVTPFALFAGHLLHAVRTVMGVSQVPLIVQSLNRDLLGTSELVASPVRELWLSVDVAERETPEQAAASFQERLLSGLGWQMTPPSLVLGGRSAWFDAGWTPWIYFSVNLYQMELDFPSGKARLRSIPMAKESSAPLDLRILDRGDRLVFELTTWPNFLTEEQTDELARVLARSAAFGPPPDIEEAVAGEVGKVGVQL</sequence>
<dbReference type="PANTHER" id="PTHR45527:SF1">
    <property type="entry name" value="FATTY ACID SYNTHASE"/>
    <property type="match status" value="1"/>
</dbReference>
<accession>A0ABQ3CQR7</accession>
<dbReference type="RefSeq" id="WP_189888420.1">
    <property type="nucleotide sequence ID" value="NZ_BMVN01000014.1"/>
</dbReference>
<dbReference type="Gene3D" id="3.30.559.10">
    <property type="entry name" value="Chloramphenicol acetyltransferase-like domain"/>
    <property type="match status" value="1"/>
</dbReference>
<dbReference type="InterPro" id="IPR009081">
    <property type="entry name" value="PP-bd_ACP"/>
</dbReference>
<dbReference type="SMART" id="SM00823">
    <property type="entry name" value="PKS_PP"/>
    <property type="match status" value="1"/>
</dbReference>
<dbReference type="SUPFAM" id="SSF47336">
    <property type="entry name" value="ACP-like"/>
    <property type="match status" value="1"/>
</dbReference>
<dbReference type="InterPro" id="IPR023213">
    <property type="entry name" value="CAT-like_dom_sf"/>
</dbReference>
<evidence type="ECO:0000313" key="5">
    <source>
        <dbReference type="EMBL" id="GHA34003.1"/>
    </source>
</evidence>
<dbReference type="Pfam" id="PF00668">
    <property type="entry name" value="Condensation"/>
    <property type="match status" value="1"/>
</dbReference>
<evidence type="ECO:0000313" key="6">
    <source>
        <dbReference type="Proteomes" id="UP000653644"/>
    </source>
</evidence>
<keyword evidence="6" id="KW-1185">Reference proteome</keyword>
<evidence type="ECO:0000256" key="1">
    <source>
        <dbReference type="ARBA" id="ARBA00001957"/>
    </source>
</evidence>
<evidence type="ECO:0000259" key="4">
    <source>
        <dbReference type="PROSITE" id="PS50075"/>
    </source>
</evidence>
<keyword evidence="2" id="KW-0596">Phosphopantetheine</keyword>
<name>A0ABQ3CQR7_9ACTN</name>
<keyword evidence="3" id="KW-0597">Phosphoprotein</keyword>
<reference evidence="6" key="1">
    <citation type="journal article" date="2019" name="Int. J. Syst. Evol. Microbiol.">
        <title>The Global Catalogue of Microorganisms (GCM) 10K type strain sequencing project: providing services to taxonomists for standard genome sequencing and annotation.</title>
        <authorList>
            <consortium name="The Broad Institute Genomics Platform"/>
            <consortium name="The Broad Institute Genome Sequencing Center for Infectious Disease"/>
            <person name="Wu L."/>
            <person name="Ma J."/>
        </authorList>
    </citation>
    <scope>NUCLEOTIDE SEQUENCE [LARGE SCALE GENOMIC DNA]</scope>
    <source>
        <strain evidence="6">JCM 4733</strain>
    </source>
</reference>
<dbReference type="Pfam" id="PF00550">
    <property type="entry name" value="PP-binding"/>
    <property type="match status" value="1"/>
</dbReference>
<dbReference type="InterPro" id="IPR036736">
    <property type="entry name" value="ACP-like_sf"/>
</dbReference>
<comment type="caution">
    <text evidence="5">The sequence shown here is derived from an EMBL/GenBank/DDBJ whole genome shotgun (WGS) entry which is preliminary data.</text>
</comment>
<dbReference type="EMBL" id="BMVN01000014">
    <property type="protein sequence ID" value="GHA34003.1"/>
    <property type="molecule type" value="Genomic_DNA"/>
</dbReference>
<dbReference type="SUPFAM" id="SSF52777">
    <property type="entry name" value="CoA-dependent acyltransferases"/>
    <property type="match status" value="2"/>
</dbReference>
<evidence type="ECO:0000256" key="3">
    <source>
        <dbReference type="ARBA" id="ARBA00022553"/>
    </source>
</evidence>
<dbReference type="Gene3D" id="1.10.1200.10">
    <property type="entry name" value="ACP-like"/>
    <property type="match status" value="1"/>
</dbReference>
<feature type="domain" description="Carrier" evidence="4">
    <location>
        <begin position="9"/>
        <end position="88"/>
    </location>
</feature>
<dbReference type="Gene3D" id="3.30.559.30">
    <property type="entry name" value="Nonribosomal peptide synthetase, condensation domain"/>
    <property type="match status" value="1"/>
</dbReference>
<protein>
    <recommendedName>
        <fullName evidence="4">Carrier domain-containing protein</fullName>
    </recommendedName>
</protein>
<dbReference type="Proteomes" id="UP000653644">
    <property type="component" value="Unassembled WGS sequence"/>
</dbReference>